<organism evidence="1 2">
    <name type="scientific">Anaeromyxobacter oryzae</name>
    <dbReference type="NCBI Taxonomy" id="2918170"/>
    <lineage>
        <taxon>Bacteria</taxon>
        <taxon>Pseudomonadati</taxon>
        <taxon>Myxococcota</taxon>
        <taxon>Myxococcia</taxon>
        <taxon>Myxococcales</taxon>
        <taxon>Cystobacterineae</taxon>
        <taxon>Anaeromyxobacteraceae</taxon>
        <taxon>Anaeromyxobacter</taxon>
    </lineage>
</organism>
<sequence>MRTRQEERGRLLVPAFAATALATQLACGVVTEGIGRCGAYTDTPGTARITVVEAAPADQSNCTNDPVRVLFDFTPADADLVASRAARDVQLTIGSGQNPPRAWVTASGLTIGSEHPAIRSDQPVGPCKPVVLKLTDVDGAAGLSACY</sequence>
<name>A0ABM7WNK6_9BACT</name>
<gene>
    <name evidence="1" type="ORF">AMOR_00440</name>
</gene>
<dbReference type="RefSeq" id="WP_248357412.1">
    <property type="nucleotide sequence ID" value="NZ_AP025591.1"/>
</dbReference>
<keyword evidence="2" id="KW-1185">Reference proteome</keyword>
<dbReference type="EMBL" id="AP025591">
    <property type="protein sequence ID" value="BDG01048.1"/>
    <property type="molecule type" value="Genomic_DNA"/>
</dbReference>
<proteinExistence type="predicted"/>
<dbReference type="Proteomes" id="UP001162891">
    <property type="component" value="Chromosome"/>
</dbReference>
<reference evidence="2" key="1">
    <citation type="journal article" date="2022" name="Int. J. Syst. Evol. Microbiol.">
        <title>Anaeromyxobacter oryzae sp. nov., Anaeromyxobacter diazotrophicus sp. nov. and Anaeromyxobacter paludicola sp. nov., isolated from paddy soils.</title>
        <authorList>
            <person name="Itoh H."/>
            <person name="Xu Z."/>
            <person name="Mise K."/>
            <person name="Masuda Y."/>
            <person name="Ushijima N."/>
            <person name="Hayakawa C."/>
            <person name="Shiratori Y."/>
            <person name="Senoo K."/>
        </authorList>
    </citation>
    <scope>NUCLEOTIDE SEQUENCE [LARGE SCALE GENOMIC DNA]</scope>
    <source>
        <strain evidence="2">Red232</strain>
    </source>
</reference>
<protein>
    <recommendedName>
        <fullName evidence="3">Lipoprotein</fullName>
    </recommendedName>
</protein>
<evidence type="ECO:0008006" key="3">
    <source>
        <dbReference type="Google" id="ProtNLM"/>
    </source>
</evidence>
<accession>A0ABM7WNK6</accession>
<evidence type="ECO:0000313" key="1">
    <source>
        <dbReference type="EMBL" id="BDG01048.1"/>
    </source>
</evidence>
<evidence type="ECO:0000313" key="2">
    <source>
        <dbReference type="Proteomes" id="UP001162891"/>
    </source>
</evidence>